<gene>
    <name evidence="2" type="ORF">QO011_004948</name>
</gene>
<protein>
    <recommendedName>
        <fullName evidence="4">Cellulase (Glycosyl hydrolase family 5)</fullName>
    </recommendedName>
</protein>
<reference evidence="2 3" key="1">
    <citation type="submission" date="2023-07" db="EMBL/GenBank/DDBJ databases">
        <title>Genomic Encyclopedia of Type Strains, Phase IV (KMG-IV): sequencing the most valuable type-strain genomes for metagenomic binning, comparative biology and taxonomic classification.</title>
        <authorList>
            <person name="Goeker M."/>
        </authorList>
    </citation>
    <scope>NUCLEOTIDE SEQUENCE [LARGE SCALE GENOMIC DNA]</scope>
    <source>
        <strain evidence="2 3">DSM 19619</strain>
    </source>
</reference>
<evidence type="ECO:0000313" key="3">
    <source>
        <dbReference type="Proteomes" id="UP001242480"/>
    </source>
</evidence>
<comment type="caution">
    <text evidence="2">The sequence shown here is derived from an EMBL/GenBank/DDBJ whole genome shotgun (WGS) entry which is preliminary data.</text>
</comment>
<evidence type="ECO:0000313" key="2">
    <source>
        <dbReference type="EMBL" id="MDQ0471921.1"/>
    </source>
</evidence>
<dbReference type="RefSeq" id="WP_307277853.1">
    <property type="nucleotide sequence ID" value="NZ_JAUSVX010000010.1"/>
</dbReference>
<evidence type="ECO:0008006" key="4">
    <source>
        <dbReference type="Google" id="ProtNLM"/>
    </source>
</evidence>
<feature type="signal peptide" evidence="1">
    <location>
        <begin position="1"/>
        <end position="30"/>
    </location>
</feature>
<dbReference type="InterPro" id="IPR017853">
    <property type="entry name" value="GH"/>
</dbReference>
<keyword evidence="1" id="KW-0732">Signal</keyword>
<feature type="chain" id="PRO_5046514366" description="Cellulase (Glycosyl hydrolase family 5)" evidence="1">
    <location>
        <begin position="31"/>
        <end position="375"/>
    </location>
</feature>
<accession>A0ABU0JCB6</accession>
<dbReference type="SUPFAM" id="SSF51445">
    <property type="entry name" value="(Trans)glycosidases"/>
    <property type="match status" value="1"/>
</dbReference>
<keyword evidence="3" id="KW-1185">Reference proteome</keyword>
<evidence type="ECO:0000256" key="1">
    <source>
        <dbReference type="SAM" id="SignalP"/>
    </source>
</evidence>
<proteinExistence type="predicted"/>
<dbReference type="EMBL" id="JAUSVX010000010">
    <property type="protein sequence ID" value="MDQ0471921.1"/>
    <property type="molecule type" value="Genomic_DNA"/>
</dbReference>
<name>A0ABU0JCB6_9HYPH</name>
<sequence length="375" mass="40242">MTLPAFLYAWGSRAALLLALALAGAAPAGAADAPLIGAYLWGGQLDRGQGLERFHASVDFLMKQGFHAIRIPMTENSLDEIGIDRTRCGAGADTACFLRQALDSPAFDAPGLRLLMITLHESASKGVLADGLTPERRQAITAELTGVLETLQHRFAGRSVEIVLSNWEGDNQVYCGSVVRYARQPAFTASCDTPTGDGLDRRLAHFVDWMQLRDAVVQTFRAAHPGFDVEHAPEFNLAYLGPRNCKTRCDVSRTVFAALARAGKRPLCSFSSYNSTNRGALQDDLPRLLATCDRVILGELGFAPARQGPERVRQGFAKAAAAAAAFPGKVPAMVIWNAFDQPGRTREDSFGLYREDGTPGNVVNLPAGMAPGAAP</sequence>
<dbReference type="Proteomes" id="UP001242480">
    <property type="component" value="Unassembled WGS sequence"/>
</dbReference>
<organism evidence="2 3">
    <name type="scientific">Labrys wisconsinensis</name>
    <dbReference type="NCBI Taxonomy" id="425677"/>
    <lineage>
        <taxon>Bacteria</taxon>
        <taxon>Pseudomonadati</taxon>
        <taxon>Pseudomonadota</taxon>
        <taxon>Alphaproteobacteria</taxon>
        <taxon>Hyphomicrobiales</taxon>
        <taxon>Xanthobacteraceae</taxon>
        <taxon>Labrys</taxon>
    </lineage>
</organism>